<organism evidence="1 2">
    <name type="scientific">Arthrobacter vasquezii</name>
    <dbReference type="NCBI Taxonomy" id="2977629"/>
    <lineage>
        <taxon>Bacteria</taxon>
        <taxon>Bacillati</taxon>
        <taxon>Actinomycetota</taxon>
        <taxon>Actinomycetes</taxon>
        <taxon>Micrococcales</taxon>
        <taxon>Micrococcaceae</taxon>
        <taxon>Arthrobacter</taxon>
    </lineage>
</organism>
<sequence>MTAFQKFVEMPLTGRATSFAPADLAEKVLRIHPATEQGRRQLNWATHFALGTMWGTAHATVVRKGLRGPKAIAAVFATVYTGDVLLNTALGLYKPGTWTAQDWAVDIIDKFIQAAATGVLYENLFASRTTE</sequence>
<proteinExistence type="predicted"/>
<reference evidence="1 2" key="1">
    <citation type="journal article" date="2023" name="Int. J. Syst. Evol. Microbiol.">
        <title>Arthrobacter vasquezii sp. nov., isolated from a soil sample from Union Glacier, Antarctica.</title>
        <authorList>
            <person name="Valenzuela-Ibaceta F."/>
            <person name="Carrasco V."/>
            <person name="Lagos-Moraga S."/>
            <person name="Dietz-Vargas C."/>
            <person name="Navarro C.A."/>
            <person name="Perez-Donoso J.M."/>
        </authorList>
    </citation>
    <scope>NUCLEOTIDE SEQUENCE [LARGE SCALE GENOMIC DNA]</scope>
    <source>
        <strain evidence="1 2">EH-1B-1</strain>
    </source>
</reference>
<evidence type="ECO:0000313" key="2">
    <source>
        <dbReference type="Proteomes" id="UP001220456"/>
    </source>
</evidence>
<comment type="caution">
    <text evidence="1">The sequence shown here is derived from an EMBL/GenBank/DDBJ whole genome shotgun (WGS) entry which is preliminary data.</text>
</comment>
<dbReference type="EMBL" id="JAROKN010000069">
    <property type="protein sequence ID" value="MDF9279283.1"/>
    <property type="molecule type" value="Genomic_DNA"/>
</dbReference>
<accession>A0ABT6CZH9</accession>
<dbReference type="RefSeq" id="WP_277359628.1">
    <property type="nucleotide sequence ID" value="NZ_JAROKN010000069.1"/>
</dbReference>
<evidence type="ECO:0000313" key="1">
    <source>
        <dbReference type="EMBL" id="MDF9279283.1"/>
    </source>
</evidence>
<gene>
    <name evidence="1" type="ORF">P4U43_15950</name>
</gene>
<dbReference type="Proteomes" id="UP001220456">
    <property type="component" value="Unassembled WGS sequence"/>
</dbReference>
<name>A0ABT6CZH9_9MICC</name>
<keyword evidence="2" id="KW-1185">Reference proteome</keyword>
<protein>
    <submittedName>
        <fullName evidence="1">Uncharacterized protein</fullName>
    </submittedName>
</protein>